<evidence type="ECO:0000313" key="1">
    <source>
        <dbReference type="EMBL" id="DAE32249.1"/>
    </source>
</evidence>
<dbReference type="InterPro" id="IPR006490">
    <property type="entry name" value="Maj_tail_phi13"/>
</dbReference>
<name>A0A8S5RMB2_9VIRU</name>
<proteinExistence type="predicted"/>
<dbReference type="NCBIfam" id="TIGR01603">
    <property type="entry name" value="maj_tail_phi13"/>
    <property type="match status" value="1"/>
</dbReference>
<dbReference type="EMBL" id="BK059119">
    <property type="protein sequence ID" value="DAE32249.1"/>
    <property type="molecule type" value="Genomic_DNA"/>
</dbReference>
<accession>A0A8S5RMB2</accession>
<sequence>MATIGLRDLYRAPITIGDGGVEEYGTPVKMAKAISAELSVEVAEAILYADDGADEVVKEFVSGELTLNVNDLLPADLAALLGQQQDDDMVVYGSDTDEPPYFAIGFRAKKAGGSYKYIWLYKVKFAIPSENYQTKGDSIEFTTPEIVGQFIKRSDGLWKAEHVALPTESVAAAWFTTVREPNNTDSAG</sequence>
<reference evidence="1" key="1">
    <citation type="journal article" date="2021" name="Proc. Natl. Acad. Sci. U.S.A.">
        <title>A Catalog of Tens of Thousands of Viruses from Human Metagenomes Reveals Hidden Associations with Chronic Diseases.</title>
        <authorList>
            <person name="Tisza M.J."/>
            <person name="Buck C.B."/>
        </authorList>
    </citation>
    <scope>NUCLEOTIDE SEQUENCE</scope>
    <source>
        <strain evidence="1">CtvdG25</strain>
    </source>
</reference>
<organism evidence="1">
    <name type="scientific">virus sp. ctvdG25</name>
    <dbReference type="NCBI Taxonomy" id="2825827"/>
    <lineage>
        <taxon>Viruses</taxon>
    </lineage>
</organism>
<protein>
    <submittedName>
        <fullName evidence="1">Tail tube protein</fullName>
    </submittedName>
</protein>